<protein>
    <submittedName>
        <fullName evidence="1">Pre-mRNA-splicing factor SPF27</fullName>
    </submittedName>
</protein>
<dbReference type="SUPFAM" id="SSF48371">
    <property type="entry name" value="ARM repeat"/>
    <property type="match status" value="1"/>
</dbReference>
<proteinExistence type="predicted"/>
<dbReference type="SMART" id="SM00567">
    <property type="entry name" value="EZ_HEAT"/>
    <property type="match status" value="6"/>
</dbReference>
<keyword evidence="2" id="KW-1185">Reference proteome</keyword>
<dbReference type="Pfam" id="PF13646">
    <property type="entry name" value="HEAT_2"/>
    <property type="match status" value="2"/>
</dbReference>
<gene>
    <name evidence="1" type="ORF">SCF082_LOCUS12379</name>
</gene>
<dbReference type="InterPro" id="IPR016024">
    <property type="entry name" value="ARM-type_fold"/>
</dbReference>
<reference evidence="1 2" key="1">
    <citation type="submission" date="2024-02" db="EMBL/GenBank/DDBJ databases">
        <authorList>
            <person name="Chen Y."/>
            <person name="Shah S."/>
            <person name="Dougan E. K."/>
            <person name="Thang M."/>
            <person name="Chan C."/>
        </authorList>
    </citation>
    <scope>NUCLEOTIDE SEQUENCE [LARGE SCALE GENOMIC DNA]</scope>
</reference>
<dbReference type="Proteomes" id="UP001642464">
    <property type="component" value="Unassembled WGS sequence"/>
</dbReference>
<accession>A0ABP0JJW8</accession>
<evidence type="ECO:0000313" key="1">
    <source>
        <dbReference type="EMBL" id="CAK9014571.1"/>
    </source>
</evidence>
<dbReference type="InterPro" id="IPR011989">
    <property type="entry name" value="ARM-like"/>
</dbReference>
<organism evidence="1 2">
    <name type="scientific">Durusdinium trenchii</name>
    <dbReference type="NCBI Taxonomy" id="1381693"/>
    <lineage>
        <taxon>Eukaryota</taxon>
        <taxon>Sar</taxon>
        <taxon>Alveolata</taxon>
        <taxon>Dinophyceae</taxon>
        <taxon>Suessiales</taxon>
        <taxon>Symbiodiniaceae</taxon>
        <taxon>Durusdinium</taxon>
    </lineage>
</organism>
<dbReference type="PANTHER" id="PTHR12697">
    <property type="entry name" value="PBS LYASE HEAT-LIKE PROTEIN"/>
    <property type="match status" value="1"/>
</dbReference>
<dbReference type="InterPro" id="IPR004155">
    <property type="entry name" value="PBS_lyase_HEAT"/>
</dbReference>
<comment type="caution">
    <text evidence="1">The sequence shown here is derived from an EMBL/GenBank/DDBJ whole genome shotgun (WGS) entry which is preliminary data.</text>
</comment>
<dbReference type="PANTHER" id="PTHR12697:SF5">
    <property type="entry name" value="DEOXYHYPUSINE HYDROXYLASE"/>
    <property type="match status" value="1"/>
</dbReference>
<dbReference type="Gene3D" id="1.25.10.10">
    <property type="entry name" value="Leucine-rich Repeat Variant"/>
    <property type="match status" value="3"/>
</dbReference>
<sequence length="553" mass="59324">MALAVRQPGTDRSQSVQQAITREGLSYELSNKTEEQKALAITELASKGESFVVNHLDHIVAELRRSYSPDVKEAVCKSIMAAGASAAPFYQDLVNLINDQDPQVRYWGCLAIGSIGSTAIGSKDRIRLLLQDPSEAVRFGACSALGGLEAEDCVEDLRQTLNDASPEVQGAACLALAKVGAAGAAFAPAVAQKLADPRSRLNALKALGLMGLAGGKHCSDVVECLCDDDGETRTLAASIVGRMSEYVKDTPTALNRILDIVRDEDGRKRIAATLALGYMGRAAALHKELIQDGLFDDFEEEAENALTQGGCRRRLPPSCRKSKCAAAAALGSIAAEDQGFGWETAAGQVARLLDEDDWEVKTCALECLAALGRRAREHVDKVIGQMGDERYIVRAKAAFAVGKIGEAESISLSKLADLLEDNCPAVKSAAALGLAELGDDGAEYSHKVFNLLTDISADVRAAAVTALARMRDRGPHFATVIAQRLKAEGEEPKVRIAAMEALSALEERAMNFMDLIREQQRDEMPIVREAAQKCLQRLGQPGYRDALQDGEEE</sequence>
<evidence type="ECO:0000313" key="2">
    <source>
        <dbReference type="Proteomes" id="UP001642464"/>
    </source>
</evidence>
<dbReference type="EMBL" id="CAXAMM010007524">
    <property type="protein sequence ID" value="CAK9014571.1"/>
    <property type="molecule type" value="Genomic_DNA"/>
</dbReference>
<name>A0ABP0JJW8_9DINO</name>